<keyword evidence="3" id="KW-0378">Hydrolase</keyword>
<dbReference type="PRINTS" id="PR00722">
    <property type="entry name" value="CHYMOTRYPSIN"/>
</dbReference>
<dbReference type="SUPFAM" id="SSF50494">
    <property type="entry name" value="Trypsin-like serine proteases"/>
    <property type="match status" value="1"/>
</dbReference>
<dbReference type="CDD" id="cd00190">
    <property type="entry name" value="Tryp_SPc"/>
    <property type="match status" value="1"/>
</dbReference>
<dbReference type="AlphaFoldDB" id="A0A3Q3A4D0"/>
<sequence length="257" mass="28706">MFRLKPVVLARTNMQSIVHVFAFHGFKIINGNKAPENSMQYMVSLQSKFGFHLCGGFLIREDVVVTAAHCDELEPYQILVGSHNLKGSNRRLIKIQSRCKHPDYKTVGLGNDIMLLKLSEKVPLNNIIKTIPLPKPWIYLKDNQICSVAGWGKTLNSHDVDDLQVVNVSIINPKVCQQQWNNELPPNVICAGGYNTNKGFCQGDSGGPLVCDGKAVGVVSFNRNANCNYPDAPNVYTDISKYLPWINKFLKEKKCST</sequence>
<dbReference type="GO" id="GO:0004252">
    <property type="term" value="F:serine-type endopeptidase activity"/>
    <property type="evidence" value="ECO:0007669"/>
    <property type="project" value="InterPro"/>
</dbReference>
<evidence type="ECO:0000259" key="6">
    <source>
        <dbReference type="PROSITE" id="PS50240"/>
    </source>
</evidence>
<dbReference type="Proteomes" id="UP000264800">
    <property type="component" value="Unplaced"/>
</dbReference>
<evidence type="ECO:0000256" key="1">
    <source>
        <dbReference type="ARBA" id="ARBA00009228"/>
    </source>
</evidence>
<dbReference type="GeneTree" id="ENSGT00910000144271"/>
<protein>
    <submittedName>
        <fullName evidence="7">Duodenase-1-like</fullName>
    </submittedName>
</protein>
<accession>A0A3Q3A4D0</accession>
<reference evidence="7" key="1">
    <citation type="submission" date="2025-08" db="UniProtKB">
        <authorList>
            <consortium name="Ensembl"/>
        </authorList>
    </citation>
    <scope>IDENTIFICATION</scope>
</reference>
<dbReference type="Gene3D" id="2.40.10.10">
    <property type="entry name" value="Trypsin-like serine proteases"/>
    <property type="match status" value="1"/>
</dbReference>
<keyword evidence="2" id="KW-0645">Protease</keyword>
<keyword evidence="4" id="KW-0720">Serine protease</keyword>
<evidence type="ECO:0000313" key="7">
    <source>
        <dbReference type="Ensembl" id="ENSKMAP00000005734.1"/>
    </source>
</evidence>
<dbReference type="Ensembl" id="ENSKMAT00000005834.1">
    <property type="protein sequence ID" value="ENSKMAP00000005734.1"/>
    <property type="gene ID" value="ENSKMAG00000004198.1"/>
</dbReference>
<evidence type="ECO:0000256" key="3">
    <source>
        <dbReference type="ARBA" id="ARBA00022801"/>
    </source>
</evidence>
<proteinExistence type="inferred from homology"/>
<dbReference type="PANTHER" id="PTHR24271">
    <property type="entry name" value="KALLIKREIN-RELATED"/>
    <property type="match status" value="1"/>
</dbReference>
<organism evidence="7 8">
    <name type="scientific">Kryptolebias marmoratus</name>
    <name type="common">Mangrove killifish</name>
    <name type="synonym">Rivulus marmoratus</name>
    <dbReference type="NCBI Taxonomy" id="37003"/>
    <lineage>
        <taxon>Eukaryota</taxon>
        <taxon>Metazoa</taxon>
        <taxon>Chordata</taxon>
        <taxon>Craniata</taxon>
        <taxon>Vertebrata</taxon>
        <taxon>Euteleostomi</taxon>
        <taxon>Actinopterygii</taxon>
        <taxon>Neopterygii</taxon>
        <taxon>Teleostei</taxon>
        <taxon>Neoteleostei</taxon>
        <taxon>Acanthomorphata</taxon>
        <taxon>Ovalentaria</taxon>
        <taxon>Atherinomorphae</taxon>
        <taxon>Cyprinodontiformes</taxon>
        <taxon>Rivulidae</taxon>
        <taxon>Kryptolebias</taxon>
    </lineage>
</organism>
<comment type="similarity">
    <text evidence="1">Belongs to the peptidase S1 family. Snake venom subfamily.</text>
</comment>
<name>A0A3Q3A4D0_KRYMA</name>
<dbReference type="Pfam" id="PF00089">
    <property type="entry name" value="Trypsin"/>
    <property type="match status" value="1"/>
</dbReference>
<dbReference type="SMART" id="SM00020">
    <property type="entry name" value="Tryp_SPc"/>
    <property type="match status" value="1"/>
</dbReference>
<evidence type="ECO:0000256" key="5">
    <source>
        <dbReference type="ARBA" id="ARBA00023157"/>
    </source>
</evidence>
<evidence type="ECO:0000256" key="4">
    <source>
        <dbReference type="ARBA" id="ARBA00022825"/>
    </source>
</evidence>
<dbReference type="PANTHER" id="PTHR24271:SF87">
    <property type="entry name" value="ARGININE ESTERASE-LIKE-RELATED"/>
    <property type="match status" value="1"/>
</dbReference>
<feature type="domain" description="Peptidase S1" evidence="6">
    <location>
        <begin position="28"/>
        <end position="251"/>
    </location>
</feature>
<dbReference type="InterPro" id="IPR043504">
    <property type="entry name" value="Peptidase_S1_PA_chymotrypsin"/>
</dbReference>
<dbReference type="GO" id="GO:0006508">
    <property type="term" value="P:proteolysis"/>
    <property type="evidence" value="ECO:0007669"/>
    <property type="project" value="UniProtKB-KW"/>
</dbReference>
<keyword evidence="8" id="KW-1185">Reference proteome</keyword>
<dbReference type="STRING" id="37003.ENSKMAP00000005734"/>
<dbReference type="PROSITE" id="PS50240">
    <property type="entry name" value="TRYPSIN_DOM"/>
    <property type="match status" value="1"/>
</dbReference>
<keyword evidence="5" id="KW-1015">Disulfide bond</keyword>
<dbReference type="FunFam" id="2.40.10.10:FF:000010">
    <property type="entry name" value="Kallikrein related peptidase 11"/>
    <property type="match status" value="1"/>
</dbReference>
<reference evidence="7" key="2">
    <citation type="submission" date="2025-09" db="UniProtKB">
        <authorList>
            <consortium name="Ensembl"/>
        </authorList>
    </citation>
    <scope>IDENTIFICATION</scope>
</reference>
<dbReference type="InterPro" id="IPR018114">
    <property type="entry name" value="TRYPSIN_HIS"/>
</dbReference>
<dbReference type="InterPro" id="IPR001254">
    <property type="entry name" value="Trypsin_dom"/>
</dbReference>
<evidence type="ECO:0000313" key="8">
    <source>
        <dbReference type="Proteomes" id="UP000264800"/>
    </source>
</evidence>
<evidence type="ECO:0000256" key="2">
    <source>
        <dbReference type="ARBA" id="ARBA00022670"/>
    </source>
</evidence>
<dbReference type="OMA" id="NGICNYP"/>
<dbReference type="InterPro" id="IPR001314">
    <property type="entry name" value="Peptidase_S1A"/>
</dbReference>
<dbReference type="PROSITE" id="PS00134">
    <property type="entry name" value="TRYPSIN_HIS"/>
    <property type="match status" value="1"/>
</dbReference>
<dbReference type="InterPro" id="IPR009003">
    <property type="entry name" value="Peptidase_S1_PA"/>
</dbReference>